<reference evidence="1" key="1">
    <citation type="submission" date="2021-11" db="EMBL/GenBank/DDBJ databases">
        <title>The complete genome of Massilia sp sp. G4R7.</title>
        <authorList>
            <person name="Liu L."/>
            <person name="Yue J."/>
            <person name="Yuan J."/>
            <person name="Yang F."/>
            <person name="Li L."/>
        </authorList>
    </citation>
    <scope>NUCLEOTIDE SEQUENCE</scope>
    <source>
        <strain evidence="1">G4R7</strain>
    </source>
</reference>
<dbReference type="NCBIfam" id="TIGR03373">
    <property type="entry name" value="VI_minor_4"/>
    <property type="match status" value="1"/>
</dbReference>
<gene>
    <name evidence="1" type="primary">tagF</name>
    <name evidence="1" type="ORF">LQ564_19190</name>
</gene>
<organism evidence="1 2">
    <name type="scientific">Massilia phyllostachyos</name>
    <dbReference type="NCBI Taxonomy" id="2898585"/>
    <lineage>
        <taxon>Bacteria</taxon>
        <taxon>Pseudomonadati</taxon>
        <taxon>Pseudomonadota</taxon>
        <taxon>Betaproteobacteria</taxon>
        <taxon>Burkholderiales</taxon>
        <taxon>Oxalobacteraceae</taxon>
        <taxon>Telluria group</taxon>
        <taxon>Massilia</taxon>
    </lineage>
</organism>
<evidence type="ECO:0000313" key="1">
    <source>
        <dbReference type="EMBL" id="MCD2518430.1"/>
    </source>
</evidence>
<dbReference type="Pfam" id="PF09867">
    <property type="entry name" value="TagF_N"/>
    <property type="match status" value="1"/>
</dbReference>
<sequence>MSRLASNAGAAGAHLASVGYFGKVPSRGDFIKASDNPALLKILDDWLARSMDLLSSDARWKLSYDAMAPLHFAIIGPRRRHAIAGHIVASSDQSSRRFPFLMMSTLEVNEPAEFVPDAPLVLNRLWNRLETLSAGVLKAADATAPLQAATSQAIEVDLRTAAYDAAFADFLEMQTVGGLQAMLAQAGFKGTVRLLLLALGMLLQPVLASSSSRLEKSLLLPLPRDPMYRSLVAAFWMHLITPFLARADFELALFLTRMNERPALVLGFSGASAQTLQAIIDPHAALERHITFDELDWVEDQVNDDYAVRKLSTYLAQDELSLKSALDSLGTAFIGT</sequence>
<name>A0ABS8Q9J9_9BURK</name>
<dbReference type="InterPro" id="IPR017748">
    <property type="entry name" value="TagF"/>
</dbReference>
<dbReference type="Proteomes" id="UP001179361">
    <property type="component" value="Unassembled WGS sequence"/>
</dbReference>
<comment type="caution">
    <text evidence="1">The sequence shown here is derived from an EMBL/GenBank/DDBJ whole genome shotgun (WGS) entry which is preliminary data.</text>
</comment>
<evidence type="ECO:0000313" key="2">
    <source>
        <dbReference type="Proteomes" id="UP001179361"/>
    </source>
</evidence>
<accession>A0ABS8Q9J9</accession>
<keyword evidence="2" id="KW-1185">Reference proteome</keyword>
<protein>
    <submittedName>
        <fullName evidence="1">Type VI secretion system-associated protein TagF</fullName>
    </submittedName>
</protein>
<proteinExistence type="predicted"/>
<dbReference type="Gene3D" id="3.40.1730.10">
    <property type="entry name" value="pa0076 domain"/>
    <property type="match status" value="1"/>
</dbReference>
<dbReference type="InterPro" id="IPR038225">
    <property type="entry name" value="TagF_sf"/>
</dbReference>
<dbReference type="EMBL" id="JAJNOC010000007">
    <property type="protein sequence ID" value="MCD2518430.1"/>
    <property type="molecule type" value="Genomic_DNA"/>
</dbReference>
<dbReference type="RefSeq" id="WP_231059717.1">
    <property type="nucleotide sequence ID" value="NZ_JAJNOC010000007.1"/>
</dbReference>